<dbReference type="SMART" id="SM00895">
    <property type="entry name" value="FCD"/>
    <property type="match status" value="1"/>
</dbReference>
<dbReference type="GO" id="GO:0003677">
    <property type="term" value="F:DNA binding"/>
    <property type="evidence" value="ECO:0007669"/>
    <property type="project" value="UniProtKB-KW"/>
</dbReference>
<accession>A0A6V7RAT1</accession>
<keyword evidence="3" id="KW-0804">Transcription</keyword>
<dbReference type="InterPro" id="IPR011711">
    <property type="entry name" value="GntR_C"/>
</dbReference>
<name>A0A6V7RAT1_9STAP</name>
<sequence>MEQIKKTKLSEQIYDNLLSQIKAGAYQIDDKLPSENELAHFYKVSRVPVREALSKLISMGYVESRQGKGTYLKAISVGKSVKAYNYGDFDKKDLFDLLEMRTVLEVQSAYYSAIRRDDSDLEKIKVALDHFRKITTNQRVIGIEADYDFHKAIVNSTKNDYMIQTFNNLQQVHRNALEYSLKLNLGKPTKREQVYEEHARIYETIKNKDPDKAKVMMENHLMNMRRKLGDDRI</sequence>
<dbReference type="Gene3D" id="1.10.10.10">
    <property type="entry name" value="Winged helix-like DNA-binding domain superfamily/Winged helix DNA-binding domain"/>
    <property type="match status" value="1"/>
</dbReference>
<dbReference type="PANTHER" id="PTHR43537:SF5">
    <property type="entry name" value="UXU OPERON TRANSCRIPTIONAL REGULATOR"/>
    <property type="match status" value="1"/>
</dbReference>
<dbReference type="SUPFAM" id="SSF48008">
    <property type="entry name" value="GntR ligand-binding domain-like"/>
    <property type="match status" value="1"/>
</dbReference>
<evidence type="ECO:0000259" key="4">
    <source>
        <dbReference type="PROSITE" id="PS50949"/>
    </source>
</evidence>
<evidence type="ECO:0000313" key="6">
    <source>
        <dbReference type="Proteomes" id="UP000589351"/>
    </source>
</evidence>
<protein>
    <submittedName>
        <fullName evidence="5">HTH-type transcriptional regulator LutR</fullName>
    </submittedName>
</protein>
<evidence type="ECO:0000256" key="2">
    <source>
        <dbReference type="ARBA" id="ARBA00023125"/>
    </source>
</evidence>
<keyword evidence="1" id="KW-0805">Transcription regulation</keyword>
<evidence type="ECO:0000313" key="5">
    <source>
        <dbReference type="EMBL" id="CAD2073872.1"/>
    </source>
</evidence>
<dbReference type="GO" id="GO:0003700">
    <property type="term" value="F:DNA-binding transcription factor activity"/>
    <property type="evidence" value="ECO:0007669"/>
    <property type="project" value="InterPro"/>
</dbReference>
<organism evidence="5 6">
    <name type="scientific">Jeotgalicoccus meleagridis</name>
    <dbReference type="NCBI Taxonomy" id="2759181"/>
    <lineage>
        <taxon>Bacteria</taxon>
        <taxon>Bacillati</taxon>
        <taxon>Bacillota</taxon>
        <taxon>Bacilli</taxon>
        <taxon>Bacillales</taxon>
        <taxon>Staphylococcaceae</taxon>
        <taxon>Jeotgalicoccus</taxon>
    </lineage>
</organism>
<dbReference type="Pfam" id="PF07729">
    <property type="entry name" value="FCD"/>
    <property type="match status" value="1"/>
</dbReference>
<dbReference type="EMBL" id="CAJEWD010000004">
    <property type="protein sequence ID" value="CAD2073872.1"/>
    <property type="molecule type" value="Genomic_DNA"/>
</dbReference>
<dbReference type="PANTHER" id="PTHR43537">
    <property type="entry name" value="TRANSCRIPTIONAL REGULATOR, GNTR FAMILY"/>
    <property type="match status" value="1"/>
</dbReference>
<dbReference type="SMART" id="SM00345">
    <property type="entry name" value="HTH_GNTR"/>
    <property type="match status" value="1"/>
</dbReference>
<dbReference type="InterPro" id="IPR008920">
    <property type="entry name" value="TF_FadR/GntR_C"/>
</dbReference>
<dbReference type="PROSITE" id="PS50949">
    <property type="entry name" value="HTH_GNTR"/>
    <property type="match status" value="1"/>
</dbReference>
<comment type="caution">
    <text evidence="5">The sequence shown here is derived from an EMBL/GenBank/DDBJ whole genome shotgun (WGS) entry which is preliminary data.</text>
</comment>
<proteinExistence type="predicted"/>
<dbReference type="Proteomes" id="UP000589351">
    <property type="component" value="Unassembled WGS sequence"/>
</dbReference>
<dbReference type="InterPro" id="IPR036388">
    <property type="entry name" value="WH-like_DNA-bd_sf"/>
</dbReference>
<keyword evidence="6" id="KW-1185">Reference proteome</keyword>
<dbReference type="Gene3D" id="1.20.120.530">
    <property type="entry name" value="GntR ligand-binding domain-like"/>
    <property type="match status" value="1"/>
</dbReference>
<dbReference type="AlphaFoldDB" id="A0A6V7RAT1"/>
<dbReference type="InterPro" id="IPR000524">
    <property type="entry name" value="Tscrpt_reg_HTH_GntR"/>
</dbReference>
<dbReference type="InterPro" id="IPR036390">
    <property type="entry name" value="WH_DNA-bd_sf"/>
</dbReference>
<dbReference type="Pfam" id="PF00392">
    <property type="entry name" value="GntR"/>
    <property type="match status" value="1"/>
</dbReference>
<evidence type="ECO:0000256" key="3">
    <source>
        <dbReference type="ARBA" id="ARBA00023163"/>
    </source>
</evidence>
<dbReference type="PRINTS" id="PR00035">
    <property type="entry name" value="HTHGNTR"/>
</dbReference>
<feature type="domain" description="HTH gntR-type" evidence="4">
    <location>
        <begin position="7"/>
        <end position="75"/>
    </location>
</feature>
<keyword evidence="2" id="KW-0238">DNA-binding</keyword>
<evidence type="ECO:0000256" key="1">
    <source>
        <dbReference type="ARBA" id="ARBA00023015"/>
    </source>
</evidence>
<dbReference type="RefSeq" id="WP_185125123.1">
    <property type="nucleotide sequence ID" value="NZ_CAJEWD010000004.1"/>
</dbReference>
<dbReference type="SUPFAM" id="SSF46785">
    <property type="entry name" value="Winged helix' DNA-binding domain"/>
    <property type="match status" value="1"/>
</dbReference>
<dbReference type="CDD" id="cd07377">
    <property type="entry name" value="WHTH_GntR"/>
    <property type="match status" value="1"/>
</dbReference>
<reference evidence="5 6" key="1">
    <citation type="submission" date="2020-07" db="EMBL/GenBank/DDBJ databases">
        <authorList>
            <person name="Criscuolo A."/>
        </authorList>
    </citation>
    <scope>NUCLEOTIDE SEQUENCE [LARGE SCALE GENOMIC DNA]</scope>
    <source>
        <strain evidence="5">CIP111649</strain>
    </source>
</reference>
<gene>
    <name evidence="5" type="primary">lutR_1</name>
    <name evidence="5" type="ORF">JEODO184_00577</name>
</gene>